<evidence type="ECO:0000313" key="5">
    <source>
        <dbReference type="Proteomes" id="UP000553957"/>
    </source>
</evidence>
<dbReference type="AlphaFoldDB" id="A0A7Y4P230"/>
<sequence length="165" mass="17434">MTKVAGVSGFGVRWAESEIAAVSWVDRRRRQIVLSPELGARDAAGRIAHELAHLRMHKLSSGSVCRGLVEFEAECVAYGVLARCGAVGDGVVPERLVASAAAVGLRPPARLVDAVGTRVVNAVGRIAGVVETHLGQSGEPVRDRSPRLHDDLTGTCREQGPDLVL</sequence>
<feature type="domain" description="IrrE N-terminal-like" evidence="1">
    <location>
        <begin position="26"/>
        <end position="78"/>
    </location>
</feature>
<dbReference type="Proteomes" id="UP000553957">
    <property type="component" value="Unassembled WGS sequence"/>
</dbReference>
<comment type="caution">
    <text evidence="3">The sequence shown here is derived from an EMBL/GenBank/DDBJ whole genome shotgun (WGS) entry which is preliminary data.</text>
</comment>
<name>A0A7Y4P230_9ACTN</name>
<reference evidence="3 4" key="1">
    <citation type="submission" date="2020-05" db="EMBL/GenBank/DDBJ databases">
        <title>Genome sequence of Kribbella sandramycini ATCC 39419.</title>
        <authorList>
            <person name="Maclea K.S."/>
            <person name="Fair J.L."/>
        </authorList>
    </citation>
    <scope>NUCLEOTIDE SEQUENCE [LARGE SCALE GENOMIC DNA]</scope>
    <source>
        <strain evidence="3 4">ATCC 39419</strain>
    </source>
</reference>
<dbReference type="RefSeq" id="WP_171675194.1">
    <property type="nucleotide sequence ID" value="NZ_BAAAGT010000004.1"/>
</dbReference>
<dbReference type="Pfam" id="PF06114">
    <property type="entry name" value="Peptidase_M78"/>
    <property type="match status" value="1"/>
</dbReference>
<gene>
    <name evidence="2" type="ORF">HNR71_002291</name>
    <name evidence="3" type="ORF">HPO96_20825</name>
</gene>
<dbReference type="EMBL" id="JABJRC010000005">
    <property type="protein sequence ID" value="NOL42694.1"/>
    <property type="molecule type" value="Genomic_DNA"/>
</dbReference>
<evidence type="ECO:0000259" key="1">
    <source>
        <dbReference type="Pfam" id="PF06114"/>
    </source>
</evidence>
<organism evidence="3 4">
    <name type="scientific">Kribbella sandramycini</name>
    <dbReference type="NCBI Taxonomy" id="60450"/>
    <lineage>
        <taxon>Bacteria</taxon>
        <taxon>Bacillati</taxon>
        <taxon>Actinomycetota</taxon>
        <taxon>Actinomycetes</taxon>
        <taxon>Propionibacteriales</taxon>
        <taxon>Kribbellaceae</taxon>
        <taxon>Kribbella</taxon>
    </lineage>
</organism>
<evidence type="ECO:0000313" key="4">
    <source>
        <dbReference type="Proteomes" id="UP000534306"/>
    </source>
</evidence>
<proteinExistence type="predicted"/>
<protein>
    <recommendedName>
        <fullName evidence="1">IrrE N-terminal-like domain-containing protein</fullName>
    </recommendedName>
</protein>
<keyword evidence="4" id="KW-1185">Reference proteome</keyword>
<dbReference type="Proteomes" id="UP000534306">
    <property type="component" value="Unassembled WGS sequence"/>
</dbReference>
<evidence type="ECO:0000313" key="2">
    <source>
        <dbReference type="EMBL" id="MBB6566654.1"/>
    </source>
</evidence>
<evidence type="ECO:0000313" key="3">
    <source>
        <dbReference type="EMBL" id="NOL42694.1"/>
    </source>
</evidence>
<reference evidence="2 5" key="2">
    <citation type="submission" date="2020-08" db="EMBL/GenBank/DDBJ databases">
        <title>Sequencing the genomes of 1000 actinobacteria strains.</title>
        <authorList>
            <person name="Klenk H.-P."/>
        </authorList>
    </citation>
    <scope>NUCLEOTIDE SEQUENCE [LARGE SCALE GENOMIC DNA]</scope>
    <source>
        <strain evidence="2 5">DSM 15626</strain>
    </source>
</reference>
<dbReference type="InterPro" id="IPR010359">
    <property type="entry name" value="IrrE_HExxH"/>
</dbReference>
<accession>A0A7Y4P230</accession>
<dbReference type="EMBL" id="JACHKF010000001">
    <property type="protein sequence ID" value="MBB6566654.1"/>
    <property type="molecule type" value="Genomic_DNA"/>
</dbReference>